<evidence type="ECO:0000313" key="2">
    <source>
        <dbReference type="Proteomes" id="UP001165083"/>
    </source>
</evidence>
<accession>A0A9W6TFN8</accession>
<dbReference type="Proteomes" id="UP001165083">
    <property type="component" value="Unassembled WGS sequence"/>
</dbReference>
<organism evidence="1 2">
    <name type="scientific">Phytophthora lilii</name>
    <dbReference type="NCBI Taxonomy" id="2077276"/>
    <lineage>
        <taxon>Eukaryota</taxon>
        <taxon>Sar</taxon>
        <taxon>Stramenopiles</taxon>
        <taxon>Oomycota</taxon>
        <taxon>Peronosporomycetes</taxon>
        <taxon>Peronosporales</taxon>
        <taxon>Peronosporaceae</taxon>
        <taxon>Phytophthora</taxon>
    </lineage>
</organism>
<name>A0A9W6TFN8_9STRA</name>
<proteinExistence type="predicted"/>
<protein>
    <submittedName>
        <fullName evidence="1">Unnamed protein product</fullName>
    </submittedName>
</protein>
<reference evidence="1" key="1">
    <citation type="submission" date="2023-04" db="EMBL/GenBank/DDBJ databases">
        <title>Phytophthora lilii NBRC 32176.</title>
        <authorList>
            <person name="Ichikawa N."/>
            <person name="Sato H."/>
            <person name="Tonouchi N."/>
        </authorList>
    </citation>
    <scope>NUCLEOTIDE SEQUENCE</scope>
    <source>
        <strain evidence="1">NBRC 32176</strain>
    </source>
</reference>
<gene>
    <name evidence="1" type="ORF">Plil01_000292300</name>
</gene>
<keyword evidence="2" id="KW-1185">Reference proteome</keyword>
<sequence>MPAAYPAPPTKASISYYSITHQHTPATRTSTSAFHPTALQRRQAPTRWQDELDVRHVLGDAAEHVCPAVRRVPESMEEKHHGARVLAVVDDGVPLVDDHFTRIDAGDDDRS</sequence>
<comment type="caution">
    <text evidence="1">The sequence shown here is derived from an EMBL/GenBank/DDBJ whole genome shotgun (WGS) entry which is preliminary data.</text>
</comment>
<dbReference type="EMBL" id="BSXW01000112">
    <property type="protein sequence ID" value="GMF12293.1"/>
    <property type="molecule type" value="Genomic_DNA"/>
</dbReference>
<dbReference type="AlphaFoldDB" id="A0A9W6TFN8"/>
<evidence type="ECO:0000313" key="1">
    <source>
        <dbReference type="EMBL" id="GMF12293.1"/>
    </source>
</evidence>